<name>A0ABV8D5L5_9BURK</name>
<proteinExistence type="predicted"/>
<accession>A0ABV8D5L5</accession>
<feature type="region of interest" description="Disordered" evidence="1">
    <location>
        <begin position="1"/>
        <end position="33"/>
    </location>
</feature>
<sequence length="72" mass="7964">MLHPNRLDPESTTRLSHACQPPGAVPQYPAPGGRWPRRVLRLGGRWLRALGAALVRAEKHISENFRVPPHGG</sequence>
<evidence type="ECO:0000313" key="2">
    <source>
        <dbReference type="EMBL" id="MFC3933488.1"/>
    </source>
</evidence>
<dbReference type="EMBL" id="JBHSAJ010000003">
    <property type="protein sequence ID" value="MFC3933488.1"/>
    <property type="molecule type" value="Genomic_DNA"/>
</dbReference>
<keyword evidence="3" id="KW-1185">Reference proteome</keyword>
<evidence type="ECO:0000256" key="1">
    <source>
        <dbReference type="SAM" id="MobiDB-lite"/>
    </source>
</evidence>
<gene>
    <name evidence="2" type="ORF">ACFOW3_02505</name>
</gene>
<feature type="compositionally biased region" description="Basic and acidic residues" evidence="1">
    <location>
        <begin position="1"/>
        <end position="11"/>
    </location>
</feature>
<dbReference type="Proteomes" id="UP001595693">
    <property type="component" value="Unassembled WGS sequence"/>
</dbReference>
<reference evidence="3" key="1">
    <citation type="journal article" date="2019" name="Int. J. Syst. Evol. Microbiol.">
        <title>The Global Catalogue of Microorganisms (GCM) 10K type strain sequencing project: providing services to taxonomists for standard genome sequencing and annotation.</title>
        <authorList>
            <consortium name="The Broad Institute Genomics Platform"/>
            <consortium name="The Broad Institute Genome Sequencing Center for Infectious Disease"/>
            <person name="Wu L."/>
            <person name="Ma J."/>
        </authorList>
    </citation>
    <scope>NUCLEOTIDE SEQUENCE [LARGE SCALE GENOMIC DNA]</scope>
    <source>
        <strain evidence="3">CCUG 2113</strain>
    </source>
</reference>
<comment type="caution">
    <text evidence="2">The sequence shown here is derived from an EMBL/GenBank/DDBJ whole genome shotgun (WGS) entry which is preliminary data.</text>
</comment>
<dbReference type="RefSeq" id="WP_156358798.1">
    <property type="nucleotide sequence ID" value="NZ_JAMXAX010000021.1"/>
</dbReference>
<protein>
    <submittedName>
        <fullName evidence="2">Uncharacterized protein</fullName>
    </submittedName>
</protein>
<evidence type="ECO:0000313" key="3">
    <source>
        <dbReference type="Proteomes" id="UP001595693"/>
    </source>
</evidence>
<organism evidence="2 3">
    <name type="scientific">Acidovorax facilis</name>
    <dbReference type="NCBI Taxonomy" id="12917"/>
    <lineage>
        <taxon>Bacteria</taxon>
        <taxon>Pseudomonadati</taxon>
        <taxon>Pseudomonadota</taxon>
        <taxon>Betaproteobacteria</taxon>
        <taxon>Burkholderiales</taxon>
        <taxon>Comamonadaceae</taxon>
        <taxon>Acidovorax</taxon>
    </lineage>
</organism>